<keyword evidence="2" id="KW-1185">Reference proteome</keyword>
<comment type="caution">
    <text evidence="1">The sequence shown here is derived from an EMBL/GenBank/DDBJ whole genome shotgun (WGS) entry which is preliminary data.</text>
</comment>
<sequence length="267" mass="29705">MYEYQEDYRVFYKYIPRQVVDRCLVVVIYPSQTSASASSIWPRLRRRRASSIPKYYIFSTGEKIKIFSSSSLITCPWMRQGFVLPDCSNINLPSYVLYYSVSTVGSQNSIIDSNDGDGLNGLKLTFGSCWNGMYQVGLWPNIKTRASIGHPQYSHKPMLILCRTSPGTYLAASNGRAADGAFATSRPASGKEYKVLVGRARHDFVEDPSPPTCSLALGSHDNNIFHDPVSNHDVMVDHYIPNNAFGGPSYLGINYLDSSSGWLVVVV</sequence>
<dbReference type="InterPro" id="IPR023296">
    <property type="entry name" value="Glyco_hydro_beta-prop_sf"/>
</dbReference>
<accession>A0A550CX35</accession>
<dbReference type="AlphaFoldDB" id="A0A550CX35"/>
<name>A0A550CX35_9AGAR</name>
<evidence type="ECO:0000313" key="2">
    <source>
        <dbReference type="Proteomes" id="UP000320762"/>
    </source>
</evidence>
<dbReference type="SUPFAM" id="SSF75005">
    <property type="entry name" value="Arabinanase/levansucrase/invertase"/>
    <property type="match status" value="1"/>
</dbReference>
<protein>
    <submittedName>
        <fullName evidence="1">Uncharacterized protein</fullName>
    </submittedName>
</protein>
<dbReference type="Proteomes" id="UP000320762">
    <property type="component" value="Unassembled WGS sequence"/>
</dbReference>
<reference evidence="1 2" key="1">
    <citation type="journal article" date="2019" name="New Phytol.">
        <title>Comparative genomics reveals unique wood-decay strategies and fruiting body development in the Schizophyllaceae.</title>
        <authorList>
            <person name="Almasi E."/>
            <person name="Sahu N."/>
            <person name="Krizsan K."/>
            <person name="Balint B."/>
            <person name="Kovacs G.M."/>
            <person name="Kiss B."/>
            <person name="Cseklye J."/>
            <person name="Drula E."/>
            <person name="Henrissat B."/>
            <person name="Nagy I."/>
            <person name="Chovatia M."/>
            <person name="Adam C."/>
            <person name="LaButti K."/>
            <person name="Lipzen A."/>
            <person name="Riley R."/>
            <person name="Grigoriev I.V."/>
            <person name="Nagy L.G."/>
        </authorList>
    </citation>
    <scope>NUCLEOTIDE SEQUENCE [LARGE SCALE GENOMIC DNA]</scope>
    <source>
        <strain evidence="1 2">NL-1724</strain>
    </source>
</reference>
<proteinExistence type="predicted"/>
<organism evidence="1 2">
    <name type="scientific">Schizophyllum amplum</name>
    <dbReference type="NCBI Taxonomy" id="97359"/>
    <lineage>
        <taxon>Eukaryota</taxon>
        <taxon>Fungi</taxon>
        <taxon>Dikarya</taxon>
        <taxon>Basidiomycota</taxon>
        <taxon>Agaricomycotina</taxon>
        <taxon>Agaricomycetes</taxon>
        <taxon>Agaricomycetidae</taxon>
        <taxon>Agaricales</taxon>
        <taxon>Schizophyllaceae</taxon>
        <taxon>Schizophyllum</taxon>
    </lineage>
</organism>
<dbReference type="STRING" id="97359.A0A550CX35"/>
<evidence type="ECO:0000313" key="1">
    <source>
        <dbReference type="EMBL" id="TRM69349.1"/>
    </source>
</evidence>
<dbReference type="OrthoDB" id="195678at2759"/>
<dbReference type="EMBL" id="VDMD01000001">
    <property type="protein sequence ID" value="TRM69349.1"/>
    <property type="molecule type" value="Genomic_DNA"/>
</dbReference>
<gene>
    <name evidence="1" type="ORF">BD626DRAFT_544128</name>
</gene>